<evidence type="ECO:0000313" key="3">
    <source>
        <dbReference type="Proteomes" id="UP001364764"/>
    </source>
</evidence>
<organism evidence="2 3">
    <name type="scientific">Paenibacillus amylolyticus</name>
    <dbReference type="NCBI Taxonomy" id="1451"/>
    <lineage>
        <taxon>Bacteria</taxon>
        <taxon>Bacillati</taxon>
        <taxon>Bacillota</taxon>
        <taxon>Bacilli</taxon>
        <taxon>Bacillales</taxon>
        <taxon>Paenibacillaceae</taxon>
        <taxon>Paenibacillus</taxon>
    </lineage>
</organism>
<name>A0ABD8B0U2_PAEAM</name>
<gene>
    <name evidence="2" type="ORF">V6668_15180</name>
</gene>
<reference evidence="2 3" key="1">
    <citation type="submission" date="2024-02" db="EMBL/GenBank/DDBJ databases">
        <title>Complete sequences of two Paenibacillus sp. strains and one Lysinibacillus strain isolated from the environment on STAA medium highlight biotechnological potential.</title>
        <authorList>
            <person name="Attere S.A."/>
            <person name="Piche L.C."/>
            <person name="Intertaglia L."/>
            <person name="Lami R."/>
            <person name="Charette S.J."/>
            <person name="Vincent A.T."/>
        </authorList>
    </citation>
    <scope>NUCLEOTIDE SEQUENCE [LARGE SCALE GENOMIC DNA]</scope>
    <source>
        <strain evidence="2 3">Y5S-7</strain>
    </source>
</reference>
<feature type="chain" id="PRO_5044748126" evidence="1">
    <location>
        <begin position="29"/>
        <end position="265"/>
    </location>
</feature>
<protein>
    <submittedName>
        <fullName evidence="2">Peptidase</fullName>
    </submittedName>
</protein>
<dbReference type="RefSeq" id="WP_036615847.1">
    <property type="nucleotide sequence ID" value="NZ_CP145892.1"/>
</dbReference>
<feature type="signal peptide" evidence="1">
    <location>
        <begin position="1"/>
        <end position="28"/>
    </location>
</feature>
<dbReference type="EMBL" id="CP145892">
    <property type="protein sequence ID" value="WWP23456.1"/>
    <property type="molecule type" value="Genomic_DNA"/>
</dbReference>
<dbReference type="Proteomes" id="UP001364764">
    <property type="component" value="Chromosome"/>
</dbReference>
<dbReference type="GeneID" id="93476835"/>
<sequence>MNKRKTKKVSTVMICILSLFLASSTVLANTASSPYSTPKIKGHTYTFTSEVWTRNFTTGTTAEAVASVKASASVPNGYMGAMARLYTSGGSLTASSSMTYNTSKTSSFFVYSPRITTKTTYYAQNVGEFYNGNGYTRYTGYKSPNLKLSNVNSSNVLFENNTETSETIHELLLQTKYDVNSQGDTYGSALSEPIIGVEPDLIAAIGTNGIEGYLKAEDLTPKITTIEEALAQTQVNGTVRTIHLYDVEGDNIIGEFDVVTDYKVE</sequence>
<keyword evidence="1" id="KW-0732">Signal</keyword>
<evidence type="ECO:0000256" key="1">
    <source>
        <dbReference type="SAM" id="SignalP"/>
    </source>
</evidence>
<accession>A0ABD8B0U2</accession>
<evidence type="ECO:0000313" key="2">
    <source>
        <dbReference type="EMBL" id="WWP23456.1"/>
    </source>
</evidence>
<dbReference type="AlphaFoldDB" id="A0ABD8B0U2"/>
<proteinExistence type="predicted"/>